<dbReference type="AlphaFoldDB" id="X8DJH9"/>
<name>X8DJH9_MYCXE</name>
<feature type="region of interest" description="Disordered" evidence="1">
    <location>
        <begin position="120"/>
        <end position="139"/>
    </location>
</feature>
<dbReference type="PATRIC" id="fig|1299334.3.peg.1237"/>
<sequence>MTTGLHTAVDEIADGMFRLSTWVPGITEHGFTFNQFLLTGEQPFLFHCGTRQLFPLVSEAIGKVIPLERLRWISFAHVEADECGAVNLLLDAAPNAEVIHSPLACMVSLNDLCDRRPSSLRKTRHTTSAGTDCASSPPRTCRTTGKAHYGLTKPPPHCWPGSAHPHRSMSCSDRIRLRRNSFGGRSGIPRHRIEHEPGTNARAARAIATHHVGPDARRLLRR</sequence>
<dbReference type="Gene3D" id="3.60.15.10">
    <property type="entry name" value="Ribonuclease Z/Hydroxyacylglutathione hydrolase-like"/>
    <property type="match status" value="1"/>
</dbReference>
<comment type="caution">
    <text evidence="2">The sequence shown here is derived from an EMBL/GenBank/DDBJ whole genome shotgun (WGS) entry which is preliminary data.</text>
</comment>
<evidence type="ECO:0000256" key="1">
    <source>
        <dbReference type="SAM" id="MobiDB-lite"/>
    </source>
</evidence>
<dbReference type="SUPFAM" id="SSF56281">
    <property type="entry name" value="Metallo-hydrolase/oxidoreductase"/>
    <property type="match status" value="1"/>
</dbReference>
<accession>X8DJH9</accession>
<organism evidence="2">
    <name type="scientific">Mycobacterium xenopi 4042</name>
    <dbReference type="NCBI Taxonomy" id="1299334"/>
    <lineage>
        <taxon>Bacteria</taxon>
        <taxon>Bacillati</taxon>
        <taxon>Actinomycetota</taxon>
        <taxon>Actinomycetes</taxon>
        <taxon>Mycobacteriales</taxon>
        <taxon>Mycobacteriaceae</taxon>
        <taxon>Mycobacterium</taxon>
    </lineage>
</organism>
<dbReference type="EMBL" id="JAOB01000013">
    <property type="protein sequence ID" value="EUA68559.1"/>
    <property type="molecule type" value="Genomic_DNA"/>
</dbReference>
<feature type="compositionally biased region" description="Polar residues" evidence="1">
    <location>
        <begin position="126"/>
        <end position="139"/>
    </location>
</feature>
<dbReference type="InterPro" id="IPR036866">
    <property type="entry name" value="RibonucZ/Hydroxyglut_hydro"/>
</dbReference>
<reference evidence="2" key="1">
    <citation type="submission" date="2014-01" db="EMBL/GenBank/DDBJ databases">
        <authorList>
            <person name="Brown-Elliot B."/>
            <person name="Wallace R."/>
            <person name="Lenaerts A."/>
            <person name="Ordway D."/>
            <person name="DeGroote M.A."/>
            <person name="Parker T."/>
            <person name="Sizemore C."/>
            <person name="Tallon L.J."/>
            <person name="Sadzewicz L.K."/>
            <person name="Sengamalay N."/>
            <person name="Fraser C.M."/>
            <person name="Hine E."/>
            <person name="Shefchek K.A."/>
            <person name="Das S.P."/>
            <person name="Tettelin H."/>
        </authorList>
    </citation>
    <scope>NUCLEOTIDE SEQUENCE [LARGE SCALE GENOMIC DNA]</scope>
    <source>
        <strain evidence="2">4042</strain>
    </source>
</reference>
<protein>
    <submittedName>
        <fullName evidence="2">Putative beta-lactamase domain protein</fullName>
    </submittedName>
</protein>
<gene>
    <name evidence="2" type="ORF">I553_1747</name>
</gene>
<evidence type="ECO:0000313" key="2">
    <source>
        <dbReference type="EMBL" id="EUA68559.1"/>
    </source>
</evidence>
<proteinExistence type="predicted"/>